<dbReference type="EMBL" id="BQKA01000023">
    <property type="protein sequence ID" value="GJM50213.1"/>
    <property type="molecule type" value="Genomic_DNA"/>
</dbReference>
<gene>
    <name evidence="6 9" type="primary">rplU</name>
    <name evidence="9" type="ORF">RCZ15_11860</name>
    <name evidence="10" type="ORF">RCZ16_17600</name>
</gene>
<dbReference type="Gene3D" id="1.10.150.20">
    <property type="entry name" value="5' to 3' exonuclease, C-terminal subdomain"/>
    <property type="match status" value="1"/>
</dbReference>
<organism evidence="9 11">
    <name type="scientific">Capnocytophaga catalasegens</name>
    <dbReference type="NCBI Taxonomy" id="1004260"/>
    <lineage>
        <taxon>Bacteria</taxon>
        <taxon>Pseudomonadati</taxon>
        <taxon>Bacteroidota</taxon>
        <taxon>Flavobacteriia</taxon>
        <taxon>Flavobacteriales</taxon>
        <taxon>Flavobacteriaceae</taxon>
        <taxon>Capnocytophaga</taxon>
    </lineage>
</organism>
<keyword evidence="3 6" id="KW-0694">RNA-binding</keyword>
<dbReference type="PROSITE" id="PS01169">
    <property type="entry name" value="RIBOSOMAL_L21"/>
    <property type="match status" value="1"/>
</dbReference>
<dbReference type="GO" id="GO:0003677">
    <property type="term" value="F:DNA binding"/>
    <property type="evidence" value="ECO:0007669"/>
    <property type="project" value="InterPro"/>
</dbReference>
<dbReference type="GO" id="GO:0005737">
    <property type="term" value="C:cytoplasm"/>
    <property type="evidence" value="ECO:0007669"/>
    <property type="project" value="UniProtKB-ARBA"/>
</dbReference>
<dbReference type="InterPro" id="IPR001787">
    <property type="entry name" value="Ribosomal_bL21"/>
</dbReference>
<protein>
    <recommendedName>
        <fullName evidence="6">Large ribosomal subunit protein bL21</fullName>
    </recommendedName>
</protein>
<evidence type="ECO:0000256" key="4">
    <source>
        <dbReference type="ARBA" id="ARBA00022980"/>
    </source>
</evidence>
<comment type="similarity">
    <text evidence="1 6 7">Belongs to the bacterial ribosomal protein bL21 family.</text>
</comment>
<evidence type="ECO:0000259" key="8">
    <source>
        <dbReference type="SMART" id="SM00278"/>
    </source>
</evidence>
<name>A0AAV5AXD0_9FLAO</name>
<keyword evidence="12" id="KW-1185">Reference proteome</keyword>
<dbReference type="NCBIfam" id="TIGR00061">
    <property type="entry name" value="L21"/>
    <property type="match status" value="1"/>
</dbReference>
<evidence type="ECO:0000256" key="6">
    <source>
        <dbReference type="HAMAP-Rule" id="MF_01363"/>
    </source>
</evidence>
<comment type="function">
    <text evidence="6 7">This protein binds to 23S rRNA in the presence of protein L20.</text>
</comment>
<evidence type="ECO:0000256" key="5">
    <source>
        <dbReference type="ARBA" id="ARBA00023274"/>
    </source>
</evidence>
<dbReference type="GO" id="GO:0005840">
    <property type="term" value="C:ribosome"/>
    <property type="evidence" value="ECO:0007669"/>
    <property type="project" value="UniProtKB-KW"/>
</dbReference>
<dbReference type="GO" id="GO:0019843">
    <property type="term" value="F:rRNA binding"/>
    <property type="evidence" value="ECO:0007669"/>
    <property type="project" value="UniProtKB-UniRule"/>
</dbReference>
<evidence type="ECO:0000313" key="10">
    <source>
        <dbReference type="EMBL" id="GJM53444.1"/>
    </source>
</evidence>
<feature type="domain" description="Helix-hairpin-helix DNA-binding motif class 1" evidence="8">
    <location>
        <begin position="125"/>
        <end position="144"/>
    </location>
</feature>
<keyword evidence="2 6" id="KW-0699">rRNA-binding</keyword>
<dbReference type="GO" id="GO:0006281">
    <property type="term" value="P:DNA repair"/>
    <property type="evidence" value="ECO:0007669"/>
    <property type="project" value="InterPro"/>
</dbReference>
<evidence type="ECO:0000256" key="3">
    <source>
        <dbReference type="ARBA" id="ARBA00022884"/>
    </source>
</evidence>
<dbReference type="EMBL" id="BQKB01000041">
    <property type="protein sequence ID" value="GJM53444.1"/>
    <property type="molecule type" value="Genomic_DNA"/>
</dbReference>
<dbReference type="Proteomes" id="UP001208692">
    <property type="component" value="Unassembled WGS sequence"/>
</dbReference>
<dbReference type="GO" id="GO:0003735">
    <property type="term" value="F:structural constituent of ribosome"/>
    <property type="evidence" value="ECO:0007669"/>
    <property type="project" value="InterPro"/>
</dbReference>
<proteinExistence type="inferred from homology"/>
<dbReference type="PANTHER" id="PTHR21349">
    <property type="entry name" value="50S RIBOSOMAL PROTEIN L21"/>
    <property type="match status" value="1"/>
</dbReference>
<sequence length="207" mass="22430">MYAIVEMAGQQFKVAKDQKVFVHRLEAKEGEVLTFDNVLLIDNDGEILVGAPAVNGASVEAKVLKHLKGDKVIVFKKKRRKGYKVKNGHRQFLTEIVVENIIASGAKKSEKKEAKAVTKKTSKGDDLKKVEGIGPKAAEALVNAGIDTFEKLSKKSADEIKAILVAASSTLAHLEPGTWAEQAALAAAGKWDELKKWQDELNGGIAK</sequence>
<evidence type="ECO:0000256" key="2">
    <source>
        <dbReference type="ARBA" id="ARBA00022730"/>
    </source>
</evidence>
<dbReference type="Proteomes" id="UP001207736">
    <property type="component" value="Unassembled WGS sequence"/>
</dbReference>
<dbReference type="Pfam" id="PF14520">
    <property type="entry name" value="HHH_5"/>
    <property type="match status" value="1"/>
</dbReference>
<dbReference type="PANTHER" id="PTHR21349:SF0">
    <property type="entry name" value="LARGE RIBOSOMAL SUBUNIT PROTEIN BL21M"/>
    <property type="match status" value="1"/>
</dbReference>
<evidence type="ECO:0000313" key="12">
    <source>
        <dbReference type="Proteomes" id="UP001208692"/>
    </source>
</evidence>
<evidence type="ECO:0000313" key="11">
    <source>
        <dbReference type="Proteomes" id="UP001207736"/>
    </source>
</evidence>
<comment type="subunit">
    <text evidence="6">Part of the 50S ribosomal subunit. Contacts protein L20.</text>
</comment>
<evidence type="ECO:0000256" key="1">
    <source>
        <dbReference type="ARBA" id="ARBA00008563"/>
    </source>
</evidence>
<dbReference type="HAMAP" id="MF_01363">
    <property type="entry name" value="Ribosomal_bL21"/>
    <property type="match status" value="1"/>
</dbReference>
<evidence type="ECO:0000313" key="9">
    <source>
        <dbReference type="EMBL" id="GJM50213.1"/>
    </source>
</evidence>
<keyword evidence="5 6" id="KW-0687">Ribonucleoprotein</keyword>
<keyword evidence="4 6" id="KW-0689">Ribosomal protein</keyword>
<comment type="caution">
    <text evidence="9">The sequence shown here is derived from an EMBL/GenBank/DDBJ whole genome shotgun (WGS) entry which is preliminary data.</text>
</comment>
<dbReference type="RefSeq" id="WP_264847106.1">
    <property type="nucleotide sequence ID" value="NZ_BPMA01000041.1"/>
</dbReference>
<evidence type="ECO:0000256" key="7">
    <source>
        <dbReference type="RuleBase" id="RU000562"/>
    </source>
</evidence>
<dbReference type="AlphaFoldDB" id="A0AAV5AXD0"/>
<dbReference type="Pfam" id="PF00829">
    <property type="entry name" value="Ribosomal_L21p"/>
    <property type="match status" value="1"/>
</dbReference>
<dbReference type="GO" id="GO:1990904">
    <property type="term" value="C:ribonucleoprotein complex"/>
    <property type="evidence" value="ECO:0007669"/>
    <property type="project" value="UniProtKB-KW"/>
</dbReference>
<accession>A0AAV5AXD0</accession>
<dbReference type="SUPFAM" id="SSF141091">
    <property type="entry name" value="L21p-like"/>
    <property type="match status" value="1"/>
</dbReference>
<dbReference type="InterPro" id="IPR028909">
    <property type="entry name" value="bL21-like"/>
</dbReference>
<dbReference type="InterPro" id="IPR018258">
    <property type="entry name" value="Ribosomal_bL21_CS"/>
</dbReference>
<dbReference type="GO" id="GO:0006412">
    <property type="term" value="P:translation"/>
    <property type="evidence" value="ECO:0007669"/>
    <property type="project" value="UniProtKB-UniRule"/>
</dbReference>
<reference evidence="9 12" key="1">
    <citation type="submission" date="2021-11" db="EMBL/GenBank/DDBJ databases">
        <title>Draft genome sequence of Capnocytophaga sp. strain KC07075 isolated from cat oral cavity.</title>
        <authorList>
            <person name="Suzuki M."/>
            <person name="Imaoka K."/>
            <person name="Kimura M."/>
            <person name="Morikawa S."/>
            <person name="Maeda K."/>
        </authorList>
    </citation>
    <scope>NUCLEOTIDE SEQUENCE</scope>
    <source>
        <strain evidence="9">KC07075</strain>
        <strain evidence="10 12">KC07079</strain>
    </source>
</reference>
<dbReference type="InterPro" id="IPR036164">
    <property type="entry name" value="bL21-like_sf"/>
</dbReference>
<dbReference type="SMART" id="SM00278">
    <property type="entry name" value="HhH1"/>
    <property type="match status" value="1"/>
</dbReference>
<dbReference type="InterPro" id="IPR003583">
    <property type="entry name" value="Hlx-hairpin-Hlx_DNA-bd_motif"/>
</dbReference>